<keyword evidence="3" id="KW-1185">Reference proteome</keyword>
<dbReference type="RefSeq" id="WP_185716991.1">
    <property type="nucleotide sequence ID" value="NZ_BAAAWI010000001.1"/>
</dbReference>
<protein>
    <submittedName>
        <fullName evidence="2">Uncharacterized protein</fullName>
    </submittedName>
</protein>
<name>A0A7G7MBR8_9PSEU</name>
<keyword evidence="1" id="KW-1133">Transmembrane helix</keyword>
<evidence type="ECO:0000313" key="3">
    <source>
        <dbReference type="Proteomes" id="UP000515728"/>
    </source>
</evidence>
<evidence type="ECO:0000256" key="1">
    <source>
        <dbReference type="SAM" id="Phobius"/>
    </source>
</evidence>
<accession>A0A7G7MBR8</accession>
<feature type="transmembrane region" description="Helical" evidence="1">
    <location>
        <begin position="122"/>
        <end position="141"/>
    </location>
</feature>
<dbReference type="AlphaFoldDB" id="A0A7G7MBR8"/>
<keyword evidence="1" id="KW-0472">Membrane</keyword>
<evidence type="ECO:0000313" key="2">
    <source>
        <dbReference type="EMBL" id="QNG50229.1"/>
    </source>
</evidence>
<feature type="transmembrane region" description="Helical" evidence="1">
    <location>
        <begin position="98"/>
        <end position="116"/>
    </location>
</feature>
<dbReference type="EMBL" id="CP060131">
    <property type="protein sequence ID" value="QNG50229.1"/>
    <property type="molecule type" value="Genomic_DNA"/>
</dbReference>
<feature type="transmembrane region" description="Helical" evidence="1">
    <location>
        <begin position="70"/>
        <end position="93"/>
    </location>
</feature>
<sequence>MSSSSGPVPHRSRGAMRIPGALWSAAVAWIGLALVELYAAADSLAANSVDSEADRVATQLGPDAVSGPPAVASTAVIAILAAVSTVVLTAALLSGRGWARFVLVGLGLFVAVVFAVGGTWHAVAAFVLVTLGAFATVLPSSHRFLAVPDAR</sequence>
<dbReference type="Proteomes" id="UP000515728">
    <property type="component" value="Chromosome"/>
</dbReference>
<gene>
    <name evidence="2" type="ORF">H6H00_18445</name>
</gene>
<dbReference type="KEGG" id="ppel:H6H00_18445"/>
<organism evidence="2 3">
    <name type="scientific">Pseudonocardia petroleophila</name>
    <dbReference type="NCBI Taxonomy" id="37331"/>
    <lineage>
        <taxon>Bacteria</taxon>
        <taxon>Bacillati</taxon>
        <taxon>Actinomycetota</taxon>
        <taxon>Actinomycetes</taxon>
        <taxon>Pseudonocardiales</taxon>
        <taxon>Pseudonocardiaceae</taxon>
        <taxon>Pseudonocardia</taxon>
    </lineage>
</organism>
<reference evidence="2 3" key="1">
    <citation type="submission" date="2020-08" db="EMBL/GenBank/DDBJ databases">
        <authorList>
            <person name="Mo P."/>
        </authorList>
    </citation>
    <scope>NUCLEOTIDE SEQUENCE [LARGE SCALE GENOMIC DNA]</scope>
    <source>
        <strain evidence="2 3">CGMCC 4.1532</strain>
    </source>
</reference>
<proteinExistence type="predicted"/>
<feature type="transmembrane region" description="Helical" evidence="1">
    <location>
        <begin position="21"/>
        <end position="41"/>
    </location>
</feature>
<keyword evidence="1" id="KW-0812">Transmembrane</keyword>